<keyword evidence="11" id="KW-1185">Reference proteome</keyword>
<dbReference type="SUPFAM" id="SSF81321">
    <property type="entry name" value="Family A G protein-coupled receptor-like"/>
    <property type="match status" value="1"/>
</dbReference>
<proteinExistence type="inferred from homology"/>
<sequence>MNEMYVEMLKPILPPAELSIHLVVEILLMVLICSSNIMVLVSMSVHKCLHTVTNMFLVSLAIADLLMGLFGCPLDIIILYIMPLHLGRHIQDKWLCAARLFCHNVSAGASVYSMVGIAIDRFIAVKYPLRYRELITHTRVGIFIGCIWVYIIIGSSVNFLGDIVKFGPGDTCRSVQVRDPNFVLFVKCNILVTFLVSTFAHIVVAIVATHQRAKVASELAAFNNNLAVAYKKENRITKTMSLIVGLFVLCWLPYILITMVKFKGSEPKWFKHLFSFTVEISIANSLINPWIYAFRLKLWRKAMKNVLFCKYNAHVSDD</sequence>
<evidence type="ECO:0000256" key="4">
    <source>
        <dbReference type="ARBA" id="ARBA00022989"/>
    </source>
</evidence>
<dbReference type="GO" id="GO:0007268">
    <property type="term" value="P:chemical synaptic transmission"/>
    <property type="evidence" value="ECO:0007669"/>
    <property type="project" value="TreeGrafter"/>
</dbReference>
<keyword evidence="3 9" id="KW-0812">Transmembrane</keyword>
<name>A0A8J1UAQ1_OWEFU</name>
<keyword evidence="2" id="KW-1003">Cell membrane</keyword>
<dbReference type="GO" id="GO:0007187">
    <property type="term" value="P:G protein-coupled receptor signaling pathway, coupled to cyclic nucleotide second messenger"/>
    <property type="evidence" value="ECO:0007669"/>
    <property type="project" value="TreeGrafter"/>
</dbReference>
<dbReference type="GO" id="GO:0045202">
    <property type="term" value="C:synapse"/>
    <property type="evidence" value="ECO:0007669"/>
    <property type="project" value="GOC"/>
</dbReference>
<evidence type="ECO:0000256" key="6">
    <source>
        <dbReference type="ARBA" id="ARBA00023136"/>
    </source>
</evidence>
<evidence type="ECO:0000256" key="8">
    <source>
        <dbReference type="ARBA" id="ARBA00023224"/>
    </source>
</evidence>
<keyword evidence="8 9" id="KW-0807">Transducer</keyword>
<dbReference type="PROSITE" id="PS50262">
    <property type="entry name" value="G_PROTEIN_RECEP_F1_2"/>
    <property type="match status" value="1"/>
</dbReference>
<dbReference type="Gene3D" id="1.20.1070.10">
    <property type="entry name" value="Rhodopsin 7-helix transmembrane proteins"/>
    <property type="match status" value="1"/>
</dbReference>
<dbReference type="PROSITE" id="PS00237">
    <property type="entry name" value="G_PROTEIN_RECEP_F1_1"/>
    <property type="match status" value="1"/>
</dbReference>
<dbReference type="PRINTS" id="PR00237">
    <property type="entry name" value="GPCRRHODOPSN"/>
</dbReference>
<evidence type="ECO:0000256" key="3">
    <source>
        <dbReference type="ARBA" id="ARBA00022692"/>
    </source>
</evidence>
<dbReference type="InterPro" id="IPR017452">
    <property type="entry name" value="GPCR_Rhodpsn_7TM"/>
</dbReference>
<dbReference type="InterPro" id="IPR000276">
    <property type="entry name" value="GPCR_Rhodpsn"/>
</dbReference>
<evidence type="ECO:0000256" key="1">
    <source>
        <dbReference type="ARBA" id="ARBA00004651"/>
    </source>
</evidence>
<dbReference type="SMART" id="SM01381">
    <property type="entry name" value="7TM_GPCR_Srsx"/>
    <property type="match status" value="1"/>
</dbReference>
<comment type="subcellular location">
    <subcellularLocation>
        <location evidence="1">Cell membrane</location>
        <topology evidence="1">Multi-pass membrane protein</topology>
    </subcellularLocation>
</comment>
<comment type="caution">
    <text evidence="10">The sequence shown here is derived from an EMBL/GenBank/DDBJ whole genome shotgun (WGS) entry which is preliminary data.</text>
</comment>
<evidence type="ECO:0000256" key="9">
    <source>
        <dbReference type="RuleBase" id="RU000688"/>
    </source>
</evidence>
<dbReference type="EMBL" id="CAIIXF020000004">
    <property type="protein sequence ID" value="CAH1780722.1"/>
    <property type="molecule type" value="Genomic_DNA"/>
</dbReference>
<dbReference type="GO" id="GO:0004993">
    <property type="term" value="F:G protein-coupled serotonin receptor activity"/>
    <property type="evidence" value="ECO:0007669"/>
    <property type="project" value="TreeGrafter"/>
</dbReference>
<dbReference type="OrthoDB" id="5965749at2759"/>
<evidence type="ECO:0000256" key="5">
    <source>
        <dbReference type="ARBA" id="ARBA00023040"/>
    </source>
</evidence>
<dbReference type="CDD" id="cd00637">
    <property type="entry name" value="7tm_classA_rhodopsin-like"/>
    <property type="match status" value="1"/>
</dbReference>
<dbReference type="Proteomes" id="UP000749559">
    <property type="component" value="Unassembled WGS sequence"/>
</dbReference>
<keyword evidence="4" id="KW-1133">Transmembrane helix</keyword>
<keyword evidence="5 9" id="KW-0297">G-protein coupled receptor</keyword>
<dbReference type="GO" id="GO:0005886">
    <property type="term" value="C:plasma membrane"/>
    <property type="evidence" value="ECO:0007669"/>
    <property type="project" value="UniProtKB-SubCell"/>
</dbReference>
<gene>
    <name evidence="10" type="ORF">OFUS_LOCUS7376</name>
</gene>
<evidence type="ECO:0000313" key="11">
    <source>
        <dbReference type="Proteomes" id="UP000749559"/>
    </source>
</evidence>
<dbReference type="Pfam" id="PF00001">
    <property type="entry name" value="7tm_1"/>
    <property type="match status" value="1"/>
</dbReference>
<dbReference type="GO" id="GO:0030425">
    <property type="term" value="C:dendrite"/>
    <property type="evidence" value="ECO:0007669"/>
    <property type="project" value="TreeGrafter"/>
</dbReference>
<evidence type="ECO:0000256" key="7">
    <source>
        <dbReference type="ARBA" id="ARBA00023170"/>
    </source>
</evidence>
<keyword evidence="6" id="KW-0472">Membrane</keyword>
<evidence type="ECO:0000313" key="10">
    <source>
        <dbReference type="EMBL" id="CAH1780722.1"/>
    </source>
</evidence>
<organism evidence="10 11">
    <name type="scientific">Owenia fusiformis</name>
    <name type="common">Polychaete worm</name>
    <dbReference type="NCBI Taxonomy" id="6347"/>
    <lineage>
        <taxon>Eukaryota</taxon>
        <taxon>Metazoa</taxon>
        <taxon>Spiralia</taxon>
        <taxon>Lophotrochozoa</taxon>
        <taxon>Annelida</taxon>
        <taxon>Polychaeta</taxon>
        <taxon>Sedentaria</taxon>
        <taxon>Canalipalpata</taxon>
        <taxon>Sabellida</taxon>
        <taxon>Oweniida</taxon>
        <taxon>Oweniidae</taxon>
        <taxon>Owenia</taxon>
    </lineage>
</organism>
<comment type="similarity">
    <text evidence="9">Belongs to the G-protein coupled receptor 1 family.</text>
</comment>
<dbReference type="GO" id="GO:0030594">
    <property type="term" value="F:neurotransmitter receptor activity"/>
    <property type="evidence" value="ECO:0007669"/>
    <property type="project" value="TreeGrafter"/>
</dbReference>
<dbReference type="PANTHER" id="PTHR24247">
    <property type="entry name" value="5-HYDROXYTRYPTAMINE RECEPTOR"/>
    <property type="match status" value="1"/>
</dbReference>
<accession>A0A8J1UAQ1</accession>
<protein>
    <submittedName>
        <fullName evidence="10">Uncharacterized protein</fullName>
    </submittedName>
</protein>
<keyword evidence="7 9" id="KW-0675">Receptor</keyword>
<evidence type="ECO:0000256" key="2">
    <source>
        <dbReference type="ARBA" id="ARBA00022475"/>
    </source>
</evidence>
<reference evidence="10" key="1">
    <citation type="submission" date="2022-03" db="EMBL/GenBank/DDBJ databases">
        <authorList>
            <person name="Martin C."/>
        </authorList>
    </citation>
    <scope>NUCLEOTIDE SEQUENCE</scope>
</reference>
<dbReference type="AlphaFoldDB" id="A0A8J1UAQ1"/>